<keyword evidence="2" id="KW-1185">Reference proteome</keyword>
<comment type="caution">
    <text evidence="1">The sequence shown here is derived from an EMBL/GenBank/DDBJ whole genome shotgun (WGS) entry which is preliminary data.</text>
</comment>
<accession>A0A4Y2GMA4</accession>
<reference evidence="1 2" key="1">
    <citation type="journal article" date="2019" name="Sci. Rep.">
        <title>Orb-weaving spider Araneus ventricosus genome elucidates the spidroin gene catalogue.</title>
        <authorList>
            <person name="Kono N."/>
            <person name="Nakamura H."/>
            <person name="Ohtoshi R."/>
            <person name="Moran D.A.P."/>
            <person name="Shinohara A."/>
            <person name="Yoshida Y."/>
            <person name="Fujiwara M."/>
            <person name="Mori M."/>
            <person name="Tomita M."/>
            <person name="Arakawa K."/>
        </authorList>
    </citation>
    <scope>NUCLEOTIDE SEQUENCE [LARGE SCALE GENOMIC DNA]</scope>
</reference>
<dbReference type="Proteomes" id="UP000499080">
    <property type="component" value="Unassembled WGS sequence"/>
</dbReference>
<proteinExistence type="predicted"/>
<sequence>MGGADRSEFRGGEETRSAALSEHFLLIGRHTFKTEKDSSIAHFSNRFTKKTEPLRGLNGQYATDSNDEPKFPLDINGSECTMNPIGNDPNKIFPLGYPITNDAKIIVPNVNNEPYLGIDPGEYL</sequence>
<dbReference type="AlphaFoldDB" id="A0A4Y2GMA4"/>
<dbReference type="EMBL" id="BGPR01001437">
    <property type="protein sequence ID" value="GBM53909.1"/>
    <property type="molecule type" value="Genomic_DNA"/>
</dbReference>
<protein>
    <submittedName>
        <fullName evidence="1">Uncharacterized protein</fullName>
    </submittedName>
</protein>
<evidence type="ECO:0000313" key="2">
    <source>
        <dbReference type="Proteomes" id="UP000499080"/>
    </source>
</evidence>
<name>A0A4Y2GMA4_ARAVE</name>
<organism evidence="1 2">
    <name type="scientific">Araneus ventricosus</name>
    <name type="common">Orbweaver spider</name>
    <name type="synonym">Epeira ventricosa</name>
    <dbReference type="NCBI Taxonomy" id="182803"/>
    <lineage>
        <taxon>Eukaryota</taxon>
        <taxon>Metazoa</taxon>
        <taxon>Ecdysozoa</taxon>
        <taxon>Arthropoda</taxon>
        <taxon>Chelicerata</taxon>
        <taxon>Arachnida</taxon>
        <taxon>Araneae</taxon>
        <taxon>Araneomorphae</taxon>
        <taxon>Entelegynae</taxon>
        <taxon>Araneoidea</taxon>
        <taxon>Araneidae</taxon>
        <taxon>Araneus</taxon>
    </lineage>
</organism>
<evidence type="ECO:0000313" key="1">
    <source>
        <dbReference type="EMBL" id="GBM53909.1"/>
    </source>
</evidence>
<gene>
    <name evidence="1" type="ORF">AVEN_64832_1</name>
</gene>